<organism evidence="1">
    <name type="scientific">Arundo donax</name>
    <name type="common">Giant reed</name>
    <name type="synonym">Donax arundinaceus</name>
    <dbReference type="NCBI Taxonomy" id="35708"/>
    <lineage>
        <taxon>Eukaryota</taxon>
        <taxon>Viridiplantae</taxon>
        <taxon>Streptophyta</taxon>
        <taxon>Embryophyta</taxon>
        <taxon>Tracheophyta</taxon>
        <taxon>Spermatophyta</taxon>
        <taxon>Magnoliopsida</taxon>
        <taxon>Liliopsida</taxon>
        <taxon>Poales</taxon>
        <taxon>Poaceae</taxon>
        <taxon>PACMAD clade</taxon>
        <taxon>Arundinoideae</taxon>
        <taxon>Arundineae</taxon>
        <taxon>Arundo</taxon>
    </lineage>
</organism>
<evidence type="ECO:0000313" key="1">
    <source>
        <dbReference type="EMBL" id="JAD34463.1"/>
    </source>
</evidence>
<reference evidence="1" key="1">
    <citation type="submission" date="2014-09" db="EMBL/GenBank/DDBJ databases">
        <authorList>
            <person name="Magalhaes I.L.F."/>
            <person name="Oliveira U."/>
            <person name="Santos F.R."/>
            <person name="Vidigal T.H.D.A."/>
            <person name="Brescovit A.D."/>
            <person name="Santos A.J."/>
        </authorList>
    </citation>
    <scope>NUCLEOTIDE SEQUENCE</scope>
    <source>
        <tissue evidence="1">Shoot tissue taken approximately 20 cm above the soil surface</tissue>
    </source>
</reference>
<protein>
    <submittedName>
        <fullName evidence="1">Uncharacterized protein</fullName>
    </submittedName>
</protein>
<dbReference type="InterPro" id="IPR004242">
    <property type="entry name" value="Transposase_21"/>
</dbReference>
<dbReference type="EMBL" id="GBRH01263432">
    <property type="protein sequence ID" value="JAD34463.1"/>
    <property type="molecule type" value="Transcribed_RNA"/>
</dbReference>
<dbReference type="AlphaFoldDB" id="A0A0A8Z9T7"/>
<sequence length="53" mass="6067">MLRAIIFVTVNDYPMLFSLLGQIKGKKGCVVYLDETTSVYLPSSTKLLFMKHR</sequence>
<proteinExistence type="predicted"/>
<dbReference type="Pfam" id="PF02992">
    <property type="entry name" value="Transposase_21"/>
    <property type="match status" value="1"/>
</dbReference>
<reference evidence="1" key="2">
    <citation type="journal article" date="2015" name="Data Brief">
        <title>Shoot transcriptome of the giant reed, Arundo donax.</title>
        <authorList>
            <person name="Barrero R.A."/>
            <person name="Guerrero F.D."/>
            <person name="Moolhuijzen P."/>
            <person name="Goolsby J.A."/>
            <person name="Tidwell J."/>
            <person name="Bellgard S.E."/>
            <person name="Bellgard M.I."/>
        </authorList>
    </citation>
    <scope>NUCLEOTIDE SEQUENCE</scope>
    <source>
        <tissue evidence="1">Shoot tissue taken approximately 20 cm above the soil surface</tissue>
    </source>
</reference>
<accession>A0A0A8Z9T7</accession>
<name>A0A0A8Z9T7_ARUDO</name>